<dbReference type="NCBIfam" id="TIGR00675">
    <property type="entry name" value="dcm"/>
    <property type="match status" value="1"/>
</dbReference>
<dbReference type="Gene3D" id="3.40.50.150">
    <property type="entry name" value="Vaccinia Virus protein VP39"/>
    <property type="match status" value="1"/>
</dbReference>
<dbReference type="STRING" id="327939.BIW53_17085"/>
<dbReference type="PANTHER" id="PTHR46098:SF1">
    <property type="entry name" value="TRNA (CYTOSINE(38)-C(5))-METHYLTRANSFERASE"/>
    <property type="match status" value="1"/>
</dbReference>
<evidence type="ECO:0000256" key="3">
    <source>
        <dbReference type="ARBA" id="ARBA00022679"/>
    </source>
</evidence>
<dbReference type="Pfam" id="PF00145">
    <property type="entry name" value="DNA_methylase"/>
    <property type="match status" value="1"/>
</dbReference>
<sequence>MKFIDLFAGLGGFHTGFANSGYECVFACEIEPHLRKLYKENYGIEPHGDITKVDEAEIPAHDVMCAGFPCQPFSLAGKKKGAECPSSGKLIDHVIRIAKHHTPKFVVLENVPNVITIAEGSFWEYLTSSFSKIGYTIHHKVISPVDIGIPQNRKRVFIVAIRNDLDEGAFIWPETVECPQTSLLDILDERAEHKKLEVAKVELLKHWQSLLEQLSLERLVSTSIVAPEFGATYPLDFSELSLHEMTQYKGAYGADLSECQSWDEVMAKMPSYTKKSRAVSNWLIRSVNFSRELYQSKQEVCDEWAKAIDKNNNSWQILEWRGMHTNMNIYEHIVQFRASGIRILKPNVAPSLISMTPTQIPIIPSQNRYLSAHEAAKLQNLHELPNLPTTIVGAFKALGNAVNAKVIELIASNLKVWKTA</sequence>
<name>A0A1S1N486_9GAMM</name>
<feature type="active site" evidence="7">
    <location>
        <position position="70"/>
    </location>
</feature>
<dbReference type="InterPro" id="IPR029063">
    <property type="entry name" value="SAM-dependent_MTases_sf"/>
</dbReference>
<evidence type="ECO:0000256" key="8">
    <source>
        <dbReference type="RuleBase" id="RU000416"/>
    </source>
</evidence>
<dbReference type="GO" id="GO:0009307">
    <property type="term" value="P:DNA restriction-modification system"/>
    <property type="evidence" value="ECO:0007669"/>
    <property type="project" value="UniProtKB-KW"/>
</dbReference>
<dbReference type="OrthoDB" id="9813719at2"/>
<evidence type="ECO:0000256" key="2">
    <source>
        <dbReference type="ARBA" id="ARBA00022603"/>
    </source>
</evidence>
<evidence type="ECO:0000256" key="7">
    <source>
        <dbReference type="PROSITE-ProRule" id="PRU01016"/>
    </source>
</evidence>
<keyword evidence="10" id="KW-1185">Reference proteome</keyword>
<keyword evidence="4 7" id="KW-0949">S-adenosyl-L-methionine</keyword>
<comment type="catalytic activity">
    <reaction evidence="6">
        <text>a 2'-deoxycytidine in DNA + S-adenosyl-L-methionine = a 5-methyl-2'-deoxycytidine in DNA + S-adenosyl-L-homocysteine + H(+)</text>
        <dbReference type="Rhea" id="RHEA:13681"/>
        <dbReference type="Rhea" id="RHEA-COMP:11369"/>
        <dbReference type="Rhea" id="RHEA-COMP:11370"/>
        <dbReference type="ChEBI" id="CHEBI:15378"/>
        <dbReference type="ChEBI" id="CHEBI:57856"/>
        <dbReference type="ChEBI" id="CHEBI:59789"/>
        <dbReference type="ChEBI" id="CHEBI:85452"/>
        <dbReference type="ChEBI" id="CHEBI:85454"/>
        <dbReference type="EC" id="2.1.1.37"/>
    </reaction>
</comment>
<accession>A0A1S1N486</accession>
<evidence type="ECO:0000256" key="4">
    <source>
        <dbReference type="ARBA" id="ARBA00022691"/>
    </source>
</evidence>
<evidence type="ECO:0000256" key="1">
    <source>
        <dbReference type="ARBA" id="ARBA00011975"/>
    </source>
</evidence>
<dbReference type="InterPro" id="IPR050750">
    <property type="entry name" value="C5-MTase"/>
</dbReference>
<dbReference type="InterPro" id="IPR001525">
    <property type="entry name" value="C5_MeTfrase"/>
</dbReference>
<keyword evidence="5" id="KW-0680">Restriction system</keyword>
<organism evidence="9 10">
    <name type="scientific">Pseudoalteromonas byunsanensis</name>
    <dbReference type="NCBI Taxonomy" id="327939"/>
    <lineage>
        <taxon>Bacteria</taxon>
        <taxon>Pseudomonadati</taxon>
        <taxon>Pseudomonadota</taxon>
        <taxon>Gammaproteobacteria</taxon>
        <taxon>Alteromonadales</taxon>
        <taxon>Pseudoalteromonadaceae</taxon>
        <taxon>Pseudoalteromonas</taxon>
    </lineage>
</organism>
<evidence type="ECO:0000256" key="6">
    <source>
        <dbReference type="ARBA" id="ARBA00047422"/>
    </source>
</evidence>
<dbReference type="EC" id="2.1.1.37" evidence="1"/>
<dbReference type="Proteomes" id="UP000180253">
    <property type="component" value="Unassembled WGS sequence"/>
</dbReference>
<protein>
    <recommendedName>
        <fullName evidence="1">DNA (cytosine-5-)-methyltransferase</fullName>
        <ecNumber evidence="1">2.1.1.37</ecNumber>
    </recommendedName>
</protein>
<evidence type="ECO:0000313" key="10">
    <source>
        <dbReference type="Proteomes" id="UP000180253"/>
    </source>
</evidence>
<comment type="caution">
    <text evidence="9">The sequence shown here is derived from an EMBL/GenBank/DDBJ whole genome shotgun (WGS) entry which is preliminary data.</text>
</comment>
<keyword evidence="2 7" id="KW-0489">Methyltransferase</keyword>
<keyword evidence="3 7" id="KW-0808">Transferase</keyword>
<comment type="similarity">
    <text evidence="7 8">Belongs to the class I-like SAM-binding methyltransferase superfamily. C5-methyltransferase family.</text>
</comment>
<dbReference type="PROSITE" id="PS51679">
    <property type="entry name" value="SAM_MT_C5"/>
    <property type="match status" value="1"/>
</dbReference>
<dbReference type="AlphaFoldDB" id="A0A1S1N486"/>
<proteinExistence type="inferred from homology"/>
<dbReference type="GO" id="GO:0003886">
    <property type="term" value="F:DNA (cytosine-5-)-methyltransferase activity"/>
    <property type="evidence" value="ECO:0007669"/>
    <property type="project" value="UniProtKB-EC"/>
</dbReference>
<dbReference type="PRINTS" id="PR00105">
    <property type="entry name" value="C5METTRFRASE"/>
</dbReference>
<dbReference type="GO" id="GO:0032259">
    <property type="term" value="P:methylation"/>
    <property type="evidence" value="ECO:0007669"/>
    <property type="project" value="UniProtKB-KW"/>
</dbReference>
<dbReference type="PANTHER" id="PTHR46098">
    <property type="entry name" value="TRNA (CYTOSINE(38)-C(5))-METHYLTRANSFERASE"/>
    <property type="match status" value="1"/>
</dbReference>
<dbReference type="EMBL" id="MNAN01000035">
    <property type="protein sequence ID" value="OHU94218.1"/>
    <property type="molecule type" value="Genomic_DNA"/>
</dbReference>
<evidence type="ECO:0000313" key="9">
    <source>
        <dbReference type="EMBL" id="OHU94218.1"/>
    </source>
</evidence>
<dbReference type="SUPFAM" id="SSF53335">
    <property type="entry name" value="S-adenosyl-L-methionine-dependent methyltransferases"/>
    <property type="match status" value="1"/>
</dbReference>
<reference evidence="9 10" key="1">
    <citation type="submission" date="2016-10" db="EMBL/GenBank/DDBJ databases">
        <title>Pseudoalteromonas amylolytica sp. nov., isolated from the surface seawater.</title>
        <authorList>
            <person name="Wu Y.-H."/>
            <person name="Cheng H."/>
            <person name="Jin X.-B."/>
            <person name="Wang C.-S."/>
            <person name="Xu X.-W."/>
        </authorList>
    </citation>
    <scope>NUCLEOTIDE SEQUENCE [LARGE SCALE GENOMIC DNA]</scope>
    <source>
        <strain evidence="9 10">JCM 12483</strain>
    </source>
</reference>
<evidence type="ECO:0000256" key="5">
    <source>
        <dbReference type="ARBA" id="ARBA00022747"/>
    </source>
</evidence>
<gene>
    <name evidence="9" type="ORF">BIW53_17085</name>
</gene>